<accession>A0A099MFT8</accession>
<dbReference type="AlphaFoldDB" id="A0A099MFT8"/>
<keyword evidence="3" id="KW-1185">Reference proteome</keyword>
<dbReference type="eggNOG" id="COG0604">
    <property type="taxonomic scope" value="Bacteria"/>
</dbReference>
<feature type="domain" description="Enoyl reductase (ER)" evidence="1">
    <location>
        <begin position="16"/>
        <end position="308"/>
    </location>
</feature>
<dbReference type="Gene3D" id="3.40.50.720">
    <property type="entry name" value="NAD(P)-binding Rossmann-like Domain"/>
    <property type="match status" value="1"/>
</dbReference>
<dbReference type="SUPFAM" id="SSF50129">
    <property type="entry name" value="GroES-like"/>
    <property type="match status" value="1"/>
</dbReference>
<gene>
    <name evidence="2" type="ORF">EA26_00590</name>
</gene>
<dbReference type="InterPro" id="IPR013154">
    <property type="entry name" value="ADH-like_N"/>
</dbReference>
<organism evidence="2 3">
    <name type="scientific">Vibrio navarrensis</name>
    <dbReference type="NCBI Taxonomy" id="29495"/>
    <lineage>
        <taxon>Bacteria</taxon>
        <taxon>Pseudomonadati</taxon>
        <taxon>Pseudomonadota</taxon>
        <taxon>Gammaproteobacteria</taxon>
        <taxon>Vibrionales</taxon>
        <taxon>Vibrionaceae</taxon>
        <taxon>Vibrio</taxon>
    </lineage>
</organism>
<dbReference type="GO" id="GO:0016491">
    <property type="term" value="F:oxidoreductase activity"/>
    <property type="evidence" value="ECO:0007669"/>
    <property type="project" value="InterPro"/>
</dbReference>
<comment type="caution">
    <text evidence="2">The sequence shown here is derived from an EMBL/GenBank/DDBJ whole genome shotgun (WGS) entry which is preliminary data.</text>
</comment>
<evidence type="ECO:0000259" key="1">
    <source>
        <dbReference type="SMART" id="SM00829"/>
    </source>
</evidence>
<dbReference type="Pfam" id="PF08240">
    <property type="entry name" value="ADH_N"/>
    <property type="match status" value="1"/>
</dbReference>
<proteinExistence type="predicted"/>
<dbReference type="Pfam" id="PF13602">
    <property type="entry name" value="ADH_zinc_N_2"/>
    <property type="match status" value="1"/>
</dbReference>
<dbReference type="Proteomes" id="UP000029994">
    <property type="component" value="Unassembled WGS sequence"/>
</dbReference>
<name>A0A099MFT8_9VIBR</name>
<evidence type="ECO:0000313" key="3">
    <source>
        <dbReference type="Proteomes" id="UP000029994"/>
    </source>
</evidence>
<protein>
    <submittedName>
        <fullName evidence="2">Alcohol dehydrogenase</fullName>
    </submittedName>
</protein>
<dbReference type="GeneID" id="43681718"/>
<reference evidence="2 3" key="1">
    <citation type="submission" date="2014-04" db="EMBL/GenBank/DDBJ databases">
        <title>Genome sequencing of Vibrio navarrensis strains.</title>
        <authorList>
            <person name="Gladney L.M."/>
            <person name="Katz L.S."/>
            <person name="Marino-Ramirez L."/>
            <person name="Jordan I.K."/>
        </authorList>
    </citation>
    <scope>NUCLEOTIDE SEQUENCE [LARGE SCALE GENOMIC DNA]</scope>
    <source>
        <strain evidence="2 3">ATCC 51183</strain>
    </source>
</reference>
<dbReference type="InterPro" id="IPR011032">
    <property type="entry name" value="GroES-like_sf"/>
</dbReference>
<dbReference type="STRING" id="29495.EA26_00590"/>
<dbReference type="SMART" id="SM00829">
    <property type="entry name" value="PKS_ER"/>
    <property type="match status" value="1"/>
</dbReference>
<sequence length="310" mass="33715">MEITTMKAIRIHQYGGQQTLRKEQVAIPQISEDDVLIAVKYSGINPVDWKVREGWLASENLHQLPLILGWDLAGVVEQVGENVTQFQAGDEVYAFSDLTKDGAYAQYISVNAALVAKKPRSLSFAQAAAVPLTALTAWQAMHQLAKIETGQSVLIHGASGGVGSFAVQFAMHLGAMVTAVASTGNHSYLQSLGVEHVADYRQPNYLQALGQFDYVFDVVDNDTQGIYDTVKPCGKYISTLKTHQIPARYTFAHERVLVMPSGEQLSHIGALIDQGAIQLPSIQQLPLDAVAQAHALSETEHVQGKIVLQI</sequence>
<dbReference type="InterPro" id="IPR050700">
    <property type="entry name" value="YIM1/Zinc_Alcohol_DH_Fams"/>
</dbReference>
<dbReference type="SUPFAM" id="SSF51735">
    <property type="entry name" value="NAD(P)-binding Rossmann-fold domains"/>
    <property type="match status" value="1"/>
</dbReference>
<evidence type="ECO:0000313" key="2">
    <source>
        <dbReference type="EMBL" id="KGK09893.1"/>
    </source>
</evidence>
<dbReference type="CDD" id="cd05289">
    <property type="entry name" value="MDR_like_2"/>
    <property type="match status" value="1"/>
</dbReference>
<dbReference type="Gene3D" id="3.90.180.10">
    <property type="entry name" value="Medium-chain alcohol dehydrogenases, catalytic domain"/>
    <property type="match status" value="1"/>
</dbReference>
<dbReference type="EMBL" id="JMCG01000001">
    <property type="protein sequence ID" value="KGK09893.1"/>
    <property type="molecule type" value="Genomic_DNA"/>
</dbReference>
<dbReference type="PANTHER" id="PTHR11695:SF294">
    <property type="entry name" value="RETICULON-4-INTERACTING PROTEIN 1, MITOCHONDRIAL"/>
    <property type="match status" value="1"/>
</dbReference>
<dbReference type="PANTHER" id="PTHR11695">
    <property type="entry name" value="ALCOHOL DEHYDROGENASE RELATED"/>
    <property type="match status" value="1"/>
</dbReference>
<dbReference type="InterPro" id="IPR036291">
    <property type="entry name" value="NAD(P)-bd_dom_sf"/>
</dbReference>
<dbReference type="InterPro" id="IPR020843">
    <property type="entry name" value="ER"/>
</dbReference>
<dbReference type="RefSeq" id="WP_052079231.1">
    <property type="nucleotide sequence ID" value="NZ_CP061845.1"/>
</dbReference>